<proteinExistence type="predicted"/>
<name>G0TUS4_TRYVY</name>
<reference evidence="1" key="1">
    <citation type="journal article" date="2012" name="Proc. Natl. Acad. Sci. U.S.A.">
        <title>Antigenic diversity is generated by distinct evolutionary mechanisms in African trypanosome species.</title>
        <authorList>
            <person name="Jackson A.P."/>
            <person name="Berry A."/>
            <person name="Aslett M."/>
            <person name="Allison H.C."/>
            <person name="Burton P."/>
            <person name="Vavrova-Anderson J."/>
            <person name="Brown R."/>
            <person name="Browne H."/>
            <person name="Corton N."/>
            <person name="Hauser H."/>
            <person name="Gamble J."/>
            <person name="Gilderthorp R."/>
            <person name="Marcello L."/>
            <person name="McQuillan J."/>
            <person name="Otto T.D."/>
            <person name="Quail M.A."/>
            <person name="Sanders M.J."/>
            <person name="van Tonder A."/>
            <person name="Ginger M.L."/>
            <person name="Field M.C."/>
            <person name="Barry J.D."/>
            <person name="Hertz-Fowler C."/>
            <person name="Berriman M."/>
        </authorList>
    </citation>
    <scope>NUCLEOTIDE SEQUENCE</scope>
    <source>
        <strain evidence="1">Y486</strain>
    </source>
</reference>
<protein>
    <submittedName>
        <fullName evidence="1">Uncharacterized protein</fullName>
    </submittedName>
</protein>
<organism evidence="1">
    <name type="scientific">Trypanosoma vivax (strain Y486)</name>
    <dbReference type="NCBI Taxonomy" id="1055687"/>
    <lineage>
        <taxon>Eukaryota</taxon>
        <taxon>Discoba</taxon>
        <taxon>Euglenozoa</taxon>
        <taxon>Kinetoplastea</taxon>
        <taxon>Metakinetoplastina</taxon>
        <taxon>Trypanosomatida</taxon>
        <taxon>Trypanosomatidae</taxon>
        <taxon>Trypanosoma</taxon>
        <taxon>Duttonella</taxon>
    </lineage>
</organism>
<sequence length="112" mass="12760">MSKKRKRKVGKKCGGTNVLMCCKGIQCGKTKAKLTRRNVDNEWKAAPQINRKDTSVAKISAVGPWRCQRQQSRARRIHIAPKRQHSHISSHAPTGSHFCQWVFFAYFLCHVG</sequence>
<evidence type="ECO:0000313" key="1">
    <source>
        <dbReference type="EMBL" id="CCC47710.1"/>
    </source>
</evidence>
<gene>
    <name evidence="1" type="ORF">TVY486_0403770</name>
</gene>
<dbReference type="EMBL" id="HE573020">
    <property type="protein sequence ID" value="CCC47710.1"/>
    <property type="molecule type" value="Genomic_DNA"/>
</dbReference>
<accession>G0TUS4</accession>
<dbReference type="AlphaFoldDB" id="G0TUS4"/>